<feature type="domain" description="XLF-like coiled-coil region" evidence="1">
    <location>
        <begin position="120"/>
        <end position="159"/>
    </location>
</feature>
<proteinExistence type="predicted"/>
<evidence type="ECO:0000313" key="3">
    <source>
        <dbReference type="Proteomes" id="UP000494165"/>
    </source>
</evidence>
<dbReference type="Gene3D" id="1.10.287.450">
    <property type="entry name" value="Helix hairpin bin"/>
    <property type="match status" value="1"/>
</dbReference>
<gene>
    <name evidence="2" type="ORF">CLODIP_2_CD13408</name>
</gene>
<dbReference type="AlphaFoldDB" id="A0A8S1CEY0"/>
<organism evidence="2 3">
    <name type="scientific">Cloeon dipterum</name>
    <dbReference type="NCBI Taxonomy" id="197152"/>
    <lineage>
        <taxon>Eukaryota</taxon>
        <taxon>Metazoa</taxon>
        <taxon>Ecdysozoa</taxon>
        <taxon>Arthropoda</taxon>
        <taxon>Hexapoda</taxon>
        <taxon>Insecta</taxon>
        <taxon>Pterygota</taxon>
        <taxon>Palaeoptera</taxon>
        <taxon>Ephemeroptera</taxon>
        <taxon>Pisciforma</taxon>
        <taxon>Baetidae</taxon>
        <taxon>Cloeon</taxon>
    </lineage>
</organism>
<name>A0A8S1CEY0_9INSE</name>
<dbReference type="Proteomes" id="UP000494165">
    <property type="component" value="Unassembled WGS sequence"/>
</dbReference>
<evidence type="ECO:0000313" key="2">
    <source>
        <dbReference type="EMBL" id="CAB3366935.1"/>
    </source>
</evidence>
<dbReference type="EMBL" id="CADEPI010000027">
    <property type="protein sequence ID" value="CAB3366935.1"/>
    <property type="molecule type" value="Genomic_DNA"/>
</dbReference>
<evidence type="ECO:0000259" key="1">
    <source>
        <dbReference type="Pfam" id="PF21928"/>
    </source>
</evidence>
<protein>
    <recommendedName>
        <fullName evidence="1">XLF-like coiled-coil region domain-containing protein</fullName>
    </recommendedName>
</protein>
<reference evidence="2 3" key="1">
    <citation type="submission" date="2020-04" db="EMBL/GenBank/DDBJ databases">
        <authorList>
            <person name="Alioto T."/>
            <person name="Alioto T."/>
            <person name="Gomez Garrido J."/>
        </authorList>
    </citation>
    <scope>NUCLEOTIDE SEQUENCE [LARGE SCALE GENOMIC DNA]</scope>
</reference>
<keyword evidence="3" id="KW-1185">Reference proteome</keyword>
<accession>A0A8S1CEY0</accession>
<sequence length="254" mass="28130">MIIEDQWVHFKSKELVDYSFKYSFNEKHLFFITDLKNIYSASVRKGNLASTCPGLEGTDECLLETIFDKVADQDARASFKSSSSGQYSLEITSQIKGSVEKTTFRLGQFNELGVEGVHFHLIAPLIHMQAEMAAREKQLLEIVSRKDVAIAEYKTSGATILASIDTSPFSEGQLESASASYSSLNEALEQSGLLYSKSVTRTKVKSESVAPGVAPKRTRTKYNEAAVQQQEQILSSVIEGTSKIVPKRKTKARI</sequence>
<comment type="caution">
    <text evidence="2">The sequence shown here is derived from an EMBL/GenBank/DDBJ whole genome shotgun (WGS) entry which is preliminary data.</text>
</comment>
<dbReference type="Pfam" id="PF21928">
    <property type="entry name" value="XLF_CC"/>
    <property type="match status" value="1"/>
</dbReference>
<dbReference type="InterPro" id="IPR053829">
    <property type="entry name" value="XLF-like_CC"/>
</dbReference>